<reference evidence="2 3" key="1">
    <citation type="journal article" date="2018" name="Science">
        <title>The opium poppy genome and morphinan production.</title>
        <authorList>
            <person name="Guo L."/>
            <person name="Winzer T."/>
            <person name="Yang X."/>
            <person name="Li Y."/>
            <person name="Ning Z."/>
            <person name="He Z."/>
            <person name="Teodor R."/>
            <person name="Lu Y."/>
            <person name="Bowser T.A."/>
            <person name="Graham I.A."/>
            <person name="Ye K."/>
        </authorList>
    </citation>
    <scope>NUCLEOTIDE SEQUENCE [LARGE SCALE GENOMIC DNA]</scope>
    <source>
        <strain evidence="3">cv. HN1</strain>
        <tissue evidence="2">Leaves</tissue>
    </source>
</reference>
<evidence type="ECO:0000313" key="3">
    <source>
        <dbReference type="Proteomes" id="UP000316621"/>
    </source>
</evidence>
<accession>A0A4Y7J114</accession>
<dbReference type="AlphaFoldDB" id="A0A4Y7J114"/>
<dbReference type="OMA" id="THCAMEN"/>
<organism evidence="2 3">
    <name type="scientific">Papaver somniferum</name>
    <name type="common">Opium poppy</name>
    <dbReference type="NCBI Taxonomy" id="3469"/>
    <lineage>
        <taxon>Eukaryota</taxon>
        <taxon>Viridiplantae</taxon>
        <taxon>Streptophyta</taxon>
        <taxon>Embryophyta</taxon>
        <taxon>Tracheophyta</taxon>
        <taxon>Spermatophyta</taxon>
        <taxon>Magnoliopsida</taxon>
        <taxon>Ranunculales</taxon>
        <taxon>Papaveraceae</taxon>
        <taxon>Papaveroideae</taxon>
        <taxon>Papaver</taxon>
    </lineage>
</organism>
<sequence length="129" mass="15111">MLNRDDQQESTTLSEYDFLYLPIDFERKGNYGYAFLNFTTPVAAMRFYNAFNNFSWKDSIYESSKVCKICAARIQGKDELVKRFKNSYFECDTDEFLPVSFYPPRNGSTPDSFPSLVGKRPKTIRKRCD</sequence>
<proteinExistence type="predicted"/>
<evidence type="ECO:0000313" key="2">
    <source>
        <dbReference type="EMBL" id="RZC54136.1"/>
    </source>
</evidence>
<dbReference type="SUPFAM" id="SSF54928">
    <property type="entry name" value="RNA-binding domain, RBD"/>
    <property type="match status" value="1"/>
</dbReference>
<dbReference type="GO" id="GO:0003676">
    <property type="term" value="F:nucleic acid binding"/>
    <property type="evidence" value="ECO:0007669"/>
    <property type="project" value="InterPro"/>
</dbReference>
<name>A0A4Y7J114_PAPSO</name>
<protein>
    <recommendedName>
        <fullName evidence="1">Mei2-like C-terminal RNA recognition motif domain-containing protein</fullName>
    </recommendedName>
</protein>
<dbReference type="Proteomes" id="UP000316621">
    <property type="component" value="Chromosome 3"/>
</dbReference>
<feature type="domain" description="Mei2-like C-terminal RNA recognition motif" evidence="1">
    <location>
        <begin position="10"/>
        <end position="85"/>
    </location>
</feature>
<dbReference type="Pfam" id="PF04059">
    <property type="entry name" value="RRM_2"/>
    <property type="match status" value="1"/>
</dbReference>
<keyword evidence="3" id="KW-1185">Reference proteome</keyword>
<gene>
    <name evidence="2" type="ORF">C5167_012989</name>
</gene>
<dbReference type="InterPro" id="IPR035979">
    <property type="entry name" value="RBD_domain_sf"/>
</dbReference>
<dbReference type="InterPro" id="IPR007201">
    <property type="entry name" value="Mei2-like_Rrm_C"/>
</dbReference>
<dbReference type="EMBL" id="CM010717">
    <property type="protein sequence ID" value="RZC54136.1"/>
    <property type="molecule type" value="Genomic_DNA"/>
</dbReference>
<dbReference type="Gramene" id="RZC54136">
    <property type="protein sequence ID" value="RZC54136"/>
    <property type="gene ID" value="C5167_012989"/>
</dbReference>
<evidence type="ECO:0000259" key="1">
    <source>
        <dbReference type="Pfam" id="PF04059"/>
    </source>
</evidence>